<feature type="region of interest" description="Disordered" evidence="2">
    <location>
        <begin position="653"/>
        <end position="680"/>
    </location>
</feature>
<organism evidence="3 4">
    <name type="scientific">Ramazzottius varieornatus</name>
    <name type="common">Water bear</name>
    <name type="synonym">Tardigrade</name>
    <dbReference type="NCBI Taxonomy" id="947166"/>
    <lineage>
        <taxon>Eukaryota</taxon>
        <taxon>Metazoa</taxon>
        <taxon>Ecdysozoa</taxon>
        <taxon>Tardigrada</taxon>
        <taxon>Eutardigrada</taxon>
        <taxon>Parachela</taxon>
        <taxon>Hypsibioidea</taxon>
        <taxon>Ramazzottiidae</taxon>
        <taxon>Ramazzottius</taxon>
    </lineage>
</organism>
<name>A0A1D1V4A7_RAMVA</name>
<dbReference type="AlphaFoldDB" id="A0A1D1V4A7"/>
<keyword evidence="4" id="KW-1185">Reference proteome</keyword>
<comment type="caution">
    <text evidence="3">The sequence shown here is derived from an EMBL/GenBank/DDBJ whole genome shotgun (WGS) entry which is preliminary data.</text>
</comment>
<dbReference type="Proteomes" id="UP000186922">
    <property type="component" value="Unassembled WGS sequence"/>
</dbReference>
<dbReference type="EMBL" id="BDGG01000002">
    <property type="protein sequence ID" value="GAU93593.1"/>
    <property type="molecule type" value="Genomic_DNA"/>
</dbReference>
<feature type="coiled-coil region" evidence="1">
    <location>
        <begin position="236"/>
        <end position="263"/>
    </location>
</feature>
<keyword evidence="1" id="KW-0175">Coiled coil</keyword>
<reference evidence="3 4" key="1">
    <citation type="journal article" date="2016" name="Nat. Commun.">
        <title>Extremotolerant tardigrade genome and improved radiotolerance of human cultured cells by tardigrade-unique protein.</title>
        <authorList>
            <person name="Hashimoto T."/>
            <person name="Horikawa D.D."/>
            <person name="Saito Y."/>
            <person name="Kuwahara H."/>
            <person name="Kozuka-Hata H."/>
            <person name="Shin-I T."/>
            <person name="Minakuchi Y."/>
            <person name="Ohishi K."/>
            <person name="Motoyama A."/>
            <person name="Aizu T."/>
            <person name="Enomoto A."/>
            <person name="Kondo K."/>
            <person name="Tanaka S."/>
            <person name="Hara Y."/>
            <person name="Koshikawa S."/>
            <person name="Sagara H."/>
            <person name="Miura T."/>
            <person name="Yokobori S."/>
            <person name="Miyagawa K."/>
            <person name="Suzuki Y."/>
            <person name="Kubo T."/>
            <person name="Oyama M."/>
            <person name="Kohara Y."/>
            <person name="Fujiyama A."/>
            <person name="Arakawa K."/>
            <person name="Katayama T."/>
            <person name="Toyoda A."/>
            <person name="Kunieda T."/>
        </authorList>
    </citation>
    <scope>NUCLEOTIDE SEQUENCE [LARGE SCALE GENOMIC DNA]</scope>
    <source>
        <strain evidence="3 4">YOKOZUNA-1</strain>
    </source>
</reference>
<dbReference type="OrthoDB" id="10679574at2759"/>
<feature type="coiled-coil region" evidence="1">
    <location>
        <begin position="385"/>
        <end position="458"/>
    </location>
</feature>
<accession>A0A1D1V4A7</accession>
<evidence type="ECO:0000313" key="3">
    <source>
        <dbReference type="EMBL" id="GAU93593.1"/>
    </source>
</evidence>
<feature type="region of interest" description="Disordered" evidence="2">
    <location>
        <begin position="100"/>
        <end position="136"/>
    </location>
</feature>
<feature type="compositionally biased region" description="Polar residues" evidence="2">
    <location>
        <begin position="103"/>
        <end position="129"/>
    </location>
</feature>
<evidence type="ECO:0000313" key="4">
    <source>
        <dbReference type="Proteomes" id="UP000186922"/>
    </source>
</evidence>
<gene>
    <name evidence="3" type="primary">RvY_05513-1</name>
    <name evidence="3" type="synonym">RvY_05513.1</name>
    <name evidence="3" type="ORF">RvY_05513</name>
</gene>
<feature type="region of interest" description="Disordered" evidence="2">
    <location>
        <begin position="196"/>
        <end position="219"/>
    </location>
</feature>
<protein>
    <submittedName>
        <fullName evidence="3">Uncharacterized protein</fullName>
    </submittedName>
</protein>
<feature type="coiled-coil region" evidence="1">
    <location>
        <begin position="550"/>
        <end position="577"/>
    </location>
</feature>
<sequence length="680" mass="74921">MSATAANISTRHLKPILEDVEDTKSTTATDERFFSDDEDDSIITHKATPSSGVDRITFSNSSFNALIKGTSNGSGAIDSSNSTSILLQPTPYASVANRAGASNAVTDPQRAVSSTPQESSASDHFSGSFLTEDDESISPWSANPFEPQFAQETGASGDAEVEDPFGFAAWESGFARRHSGDFTSTTVEKPWQSLKTVPGDVSHTTSLQNSSVSATTRSPLKFVNPDSPVPPDPVLAGHELAESRSLREELQAAKEEIALLVEAVHEKDLSVITAYQHAEELKEKYAAERRDGPLMQQRLEAALWNASELEARNVLLTTQIAELEAKTRRMSSRFSDMATFLGLKSSSNDDKAIEREITAKLESLLQIEKDFLSTKDQSRDDAETQRSLHKEIKSLKKQIENQERHIIQVEDFEARKLAARDQEIRSLKDRLNLADEKLQEQEKLNSALSAETKKLLAELKVSQHIIERKDGIIQELRQPDASSDSAVPSTMTSRTAELLAKSPANAAVNHAVSSTEAPSNLNGKTAHVKRELRLLNTALAQVIAASDNTSNQLRLEIRDLQLQVKDLQETESWLREELRVRAENSNKEAVEVDVQKAVTTHRTTQTLDDLGSVDGFQRNPAVEWTVGIKYGDNFHVIPLYVIRIFGTGDSFALEESDDPPSELGRRRSYPFGRAATSPNL</sequence>
<evidence type="ECO:0000256" key="1">
    <source>
        <dbReference type="SAM" id="Coils"/>
    </source>
</evidence>
<evidence type="ECO:0000256" key="2">
    <source>
        <dbReference type="SAM" id="MobiDB-lite"/>
    </source>
</evidence>
<proteinExistence type="predicted"/>
<feature type="compositionally biased region" description="Polar residues" evidence="2">
    <location>
        <begin position="202"/>
        <end position="218"/>
    </location>
</feature>